<proteinExistence type="predicted"/>
<keyword evidence="1" id="KW-0732">Signal</keyword>
<comment type="caution">
    <text evidence="2">The sequence shown here is derived from an EMBL/GenBank/DDBJ whole genome shotgun (WGS) entry which is preliminary data.</text>
</comment>
<evidence type="ECO:0008006" key="3">
    <source>
        <dbReference type="Google" id="ProtNLM"/>
    </source>
</evidence>
<sequence>MTVRIGRMRAALAALLATFATLATLGMATPAQAVYPANGWYMIVNDYYDGFNDYTYCLSTNATDIGSNTHAVYLARCNSSTPAQWWYSQRTTSTSPDSIYLVNYQNFGNEVWELSQNGTKAYTAQVSSSANHRWDLGDAATTSGRRLVQGWTGTQPSLSASHNNPDIAGTFNVYVTDGATVAQHFWRYERLGTRPSCSPCGAGR</sequence>
<dbReference type="PROSITE" id="PS50231">
    <property type="entry name" value="RICIN_B_LECTIN"/>
    <property type="match status" value="1"/>
</dbReference>
<name>A0ABQ3WYC9_9ACTN</name>
<feature type="signal peptide" evidence="1">
    <location>
        <begin position="1"/>
        <end position="33"/>
    </location>
</feature>
<evidence type="ECO:0000256" key="1">
    <source>
        <dbReference type="SAM" id="SignalP"/>
    </source>
</evidence>
<feature type="chain" id="PRO_5047124828" description="Ricin-type beta-trefoil lectin domain-like" evidence="1">
    <location>
        <begin position="34"/>
        <end position="204"/>
    </location>
</feature>
<dbReference type="RefSeq" id="WP_204301190.1">
    <property type="nucleotide sequence ID" value="NZ_BAAAGQ010000061.1"/>
</dbReference>
<organism evidence="2">
    <name type="scientific">Actinoplanes campanulatus</name>
    <dbReference type="NCBI Taxonomy" id="113559"/>
    <lineage>
        <taxon>Bacteria</taxon>
        <taxon>Bacillati</taxon>
        <taxon>Actinomycetota</taxon>
        <taxon>Actinomycetes</taxon>
        <taxon>Micromonosporales</taxon>
        <taxon>Micromonosporaceae</taxon>
        <taxon>Actinoplanes</taxon>
    </lineage>
</organism>
<accession>A0ABQ3WYC9</accession>
<gene>
    <name evidence="2" type="ORF">Aca07nite_85020</name>
</gene>
<evidence type="ECO:0000313" key="2">
    <source>
        <dbReference type="EMBL" id="GID51227.1"/>
    </source>
</evidence>
<dbReference type="SUPFAM" id="SSF50370">
    <property type="entry name" value="Ricin B-like lectins"/>
    <property type="match status" value="1"/>
</dbReference>
<dbReference type="EMBL" id="BOMF01000173">
    <property type="protein sequence ID" value="GID51227.1"/>
    <property type="molecule type" value="Genomic_DNA"/>
</dbReference>
<reference evidence="2" key="1">
    <citation type="submission" date="2021-01" db="EMBL/GenBank/DDBJ databases">
        <title>Whole genome shotgun sequence of Actinoplanes capillaceus NBRC 16408.</title>
        <authorList>
            <person name="Komaki H."/>
            <person name="Tamura T."/>
        </authorList>
    </citation>
    <scope>NUCLEOTIDE SEQUENCE [LARGE SCALE GENOMIC DNA]</scope>
    <source>
        <strain evidence="2">NBRC 16408</strain>
    </source>
</reference>
<dbReference type="InterPro" id="IPR035992">
    <property type="entry name" value="Ricin_B-like_lectins"/>
</dbReference>
<protein>
    <recommendedName>
        <fullName evidence="3">Ricin-type beta-trefoil lectin domain-like</fullName>
    </recommendedName>
</protein>